<evidence type="ECO:0000313" key="2">
    <source>
        <dbReference type="Proteomes" id="UP001234297"/>
    </source>
</evidence>
<proteinExistence type="predicted"/>
<protein>
    <submittedName>
        <fullName evidence="1">Uncharacterized protein</fullName>
    </submittedName>
</protein>
<gene>
    <name evidence="1" type="ORF">MRB53_030921</name>
</gene>
<evidence type="ECO:0000313" key="1">
    <source>
        <dbReference type="EMBL" id="KAJ8622392.1"/>
    </source>
</evidence>
<keyword evidence="2" id="KW-1185">Reference proteome</keyword>
<dbReference type="Proteomes" id="UP001234297">
    <property type="component" value="Chromosome 10"/>
</dbReference>
<reference evidence="1 2" key="1">
    <citation type="journal article" date="2022" name="Hortic Res">
        <title>A haplotype resolved chromosomal level avocado genome allows analysis of novel avocado genes.</title>
        <authorList>
            <person name="Nath O."/>
            <person name="Fletcher S.J."/>
            <person name="Hayward A."/>
            <person name="Shaw L.M."/>
            <person name="Masouleh A.K."/>
            <person name="Furtado A."/>
            <person name="Henry R.J."/>
            <person name="Mitter N."/>
        </authorList>
    </citation>
    <scope>NUCLEOTIDE SEQUENCE [LARGE SCALE GENOMIC DNA]</scope>
    <source>
        <strain evidence="2">cv. Hass</strain>
    </source>
</reference>
<sequence length="176" mass="20348">MDERASKSDVDYSSRNKIFVDAWEGQDTVVKGGVAVESDNDHRKVDGANRRIKWAFKKVDLFLKWQVGSIACNTPCEGVDILRHTSKMIGRNIQEFRRAITPVEALKKFDLEGCINNDISSSTTSMSVCAEAFGIYQFRRIEQFRVLIFPIWYLSHFFLIVAYSDDRRWEYFNTVG</sequence>
<accession>A0ACC2KMN9</accession>
<dbReference type="EMBL" id="CM056818">
    <property type="protein sequence ID" value="KAJ8622392.1"/>
    <property type="molecule type" value="Genomic_DNA"/>
</dbReference>
<name>A0ACC2KMN9_PERAE</name>
<organism evidence="1 2">
    <name type="scientific">Persea americana</name>
    <name type="common">Avocado</name>
    <dbReference type="NCBI Taxonomy" id="3435"/>
    <lineage>
        <taxon>Eukaryota</taxon>
        <taxon>Viridiplantae</taxon>
        <taxon>Streptophyta</taxon>
        <taxon>Embryophyta</taxon>
        <taxon>Tracheophyta</taxon>
        <taxon>Spermatophyta</taxon>
        <taxon>Magnoliopsida</taxon>
        <taxon>Magnoliidae</taxon>
        <taxon>Laurales</taxon>
        <taxon>Lauraceae</taxon>
        <taxon>Persea</taxon>
    </lineage>
</organism>
<comment type="caution">
    <text evidence="1">The sequence shown here is derived from an EMBL/GenBank/DDBJ whole genome shotgun (WGS) entry which is preliminary data.</text>
</comment>